<name>A0A6J6C8S9_9ZZZZ</name>
<protein>
    <submittedName>
        <fullName evidence="2">Unannotated protein</fullName>
    </submittedName>
</protein>
<keyword evidence="1" id="KW-0812">Transmembrane</keyword>
<proteinExistence type="predicted"/>
<accession>A0A6J6C8S9</accession>
<feature type="transmembrane region" description="Helical" evidence="1">
    <location>
        <begin position="292"/>
        <end position="314"/>
    </location>
</feature>
<evidence type="ECO:0000256" key="1">
    <source>
        <dbReference type="SAM" id="Phobius"/>
    </source>
</evidence>
<keyword evidence="1" id="KW-0472">Membrane</keyword>
<feature type="transmembrane region" description="Helical" evidence="1">
    <location>
        <begin position="262"/>
        <end position="286"/>
    </location>
</feature>
<gene>
    <name evidence="2" type="ORF">UFOPK1495_00630</name>
</gene>
<evidence type="ECO:0000313" key="2">
    <source>
        <dbReference type="EMBL" id="CAB4547760.1"/>
    </source>
</evidence>
<feature type="transmembrane region" description="Helical" evidence="1">
    <location>
        <begin position="176"/>
        <end position="194"/>
    </location>
</feature>
<organism evidence="2">
    <name type="scientific">freshwater metagenome</name>
    <dbReference type="NCBI Taxonomy" id="449393"/>
    <lineage>
        <taxon>unclassified sequences</taxon>
        <taxon>metagenomes</taxon>
        <taxon>ecological metagenomes</taxon>
    </lineage>
</organism>
<keyword evidence="1" id="KW-1133">Transmembrane helix</keyword>
<dbReference type="AlphaFoldDB" id="A0A6J6C8S9"/>
<reference evidence="2" key="1">
    <citation type="submission" date="2020-05" db="EMBL/GenBank/DDBJ databases">
        <authorList>
            <person name="Chiriac C."/>
            <person name="Salcher M."/>
            <person name="Ghai R."/>
            <person name="Kavagutti S V."/>
        </authorList>
    </citation>
    <scope>NUCLEOTIDE SEQUENCE</scope>
</reference>
<feature type="transmembrane region" description="Helical" evidence="1">
    <location>
        <begin position="201"/>
        <end position="220"/>
    </location>
</feature>
<dbReference type="EMBL" id="CAEZSU010000051">
    <property type="protein sequence ID" value="CAB4547760.1"/>
    <property type="molecule type" value="Genomic_DNA"/>
</dbReference>
<sequence length="340" mass="35019">MTVVRRMILVVAIATGVVCASATAASSLSLSPTDWQSSIISIAPSTDAVTVAVHNGGEVIQLTTEPGHTALIPGYRNEPYLRVTATGEVQANLKSPTWWTNKDMTGSGAIPESADPAAEPEWSKIANNGSVSWHDHRLHAMNGVPADTNWTVLVTVDDMPMVIRGQLTKLPSHGPLLELLLTIVAAAAIVTLGFRRAWTASSSALLVGAALAIIVAIGGWTATPSGFTPPRLSLLASVLAGVLAVACVVLRGSSRRLKVVSMVGAVAALAWWVALNFSSLTAVFIPNSLDAAIVRFTVGLGLGIVVGVAVTIVVSGGFTDTDTDVADHAVVESGNVAGPA</sequence>
<feature type="transmembrane region" description="Helical" evidence="1">
    <location>
        <begin position="232"/>
        <end position="250"/>
    </location>
</feature>